<dbReference type="Proteomes" id="UP000279594">
    <property type="component" value="Chromosome"/>
</dbReference>
<sequence length="76" mass="8829">MFVLIFISLLLCTWVRRRIGFMASLLRFVQVVDVLSKIHQSRLVLDAFVLSVLRATRLVLMIFHLLITSVVLIMSR</sequence>
<proteinExistence type="predicted"/>
<evidence type="ECO:0000256" key="1">
    <source>
        <dbReference type="SAM" id="Phobius"/>
    </source>
</evidence>
<keyword evidence="3" id="KW-1185">Reference proteome</keyword>
<keyword evidence="1" id="KW-0812">Transmembrane</keyword>
<gene>
    <name evidence="2" type="ORF">D9M09_22025</name>
</gene>
<evidence type="ECO:0000313" key="2">
    <source>
        <dbReference type="EMBL" id="AYM78170.1"/>
    </source>
</evidence>
<evidence type="ECO:0000313" key="3">
    <source>
        <dbReference type="Proteomes" id="UP000279594"/>
    </source>
</evidence>
<keyword evidence="1" id="KW-1133">Transmembrane helix</keyword>
<organism evidence="2 3">
    <name type="scientific">Janthinobacterium agaricidamnosum</name>
    <dbReference type="NCBI Taxonomy" id="55508"/>
    <lineage>
        <taxon>Bacteria</taxon>
        <taxon>Pseudomonadati</taxon>
        <taxon>Pseudomonadota</taxon>
        <taxon>Betaproteobacteria</taxon>
        <taxon>Burkholderiales</taxon>
        <taxon>Oxalobacteraceae</taxon>
        <taxon>Janthinobacterium</taxon>
    </lineage>
</organism>
<name>A0A3G2EEB6_9BURK</name>
<protein>
    <submittedName>
        <fullName evidence="2">Uncharacterized protein</fullName>
    </submittedName>
</protein>
<feature type="transmembrane region" description="Helical" evidence="1">
    <location>
        <begin position="55"/>
        <end position="74"/>
    </location>
</feature>
<keyword evidence="1" id="KW-0472">Membrane</keyword>
<dbReference type="AlphaFoldDB" id="A0A3G2EEB6"/>
<dbReference type="EMBL" id="CP033019">
    <property type="protein sequence ID" value="AYM78170.1"/>
    <property type="molecule type" value="Genomic_DNA"/>
</dbReference>
<accession>A0A3G2EEB6</accession>
<reference evidence="2 3" key="1">
    <citation type="submission" date="2018-10" db="EMBL/GenBank/DDBJ databases">
        <title>Effects of UV and annual dynamics of microbial communities in freshwater RAS systems.</title>
        <authorList>
            <person name="Bekkelund A.K."/>
            <person name="Hansen B.R."/>
            <person name="Stokken H."/>
            <person name="Eriksen B.F."/>
            <person name="Kashulin N.A."/>
        </authorList>
    </citation>
    <scope>NUCLEOTIDE SEQUENCE [LARGE SCALE GENOMIC DNA]</scope>
    <source>
        <strain evidence="2 3">BHSEK</strain>
    </source>
</reference>